<protein>
    <submittedName>
        <fullName evidence="3">Uncharacterized protein</fullName>
    </submittedName>
</protein>
<evidence type="ECO:0000313" key="3">
    <source>
        <dbReference type="EMBL" id="KAI3429821.1"/>
    </source>
</evidence>
<evidence type="ECO:0000313" key="4">
    <source>
        <dbReference type="Proteomes" id="UP001055712"/>
    </source>
</evidence>
<proteinExistence type="predicted"/>
<dbReference type="PRINTS" id="PR00449">
    <property type="entry name" value="RASTRNSFRMNG"/>
</dbReference>
<dbReference type="SUPFAM" id="SSF52540">
    <property type="entry name" value="P-loop containing nucleoside triphosphate hydrolases"/>
    <property type="match status" value="1"/>
</dbReference>
<evidence type="ECO:0000256" key="2">
    <source>
        <dbReference type="SAM" id="MobiDB-lite"/>
    </source>
</evidence>
<dbReference type="InterPro" id="IPR027417">
    <property type="entry name" value="P-loop_NTPase"/>
</dbReference>
<feature type="compositionally biased region" description="Polar residues" evidence="2">
    <location>
        <begin position="354"/>
        <end position="366"/>
    </location>
</feature>
<dbReference type="Gene3D" id="3.40.50.300">
    <property type="entry name" value="P-loop containing nucleotide triphosphate hydrolases"/>
    <property type="match status" value="2"/>
</dbReference>
<dbReference type="InterPro" id="IPR001806">
    <property type="entry name" value="Small_GTPase"/>
</dbReference>
<dbReference type="PROSITE" id="PS51419">
    <property type="entry name" value="RAB"/>
    <property type="match status" value="1"/>
</dbReference>
<dbReference type="SMART" id="SM00175">
    <property type="entry name" value="RAB"/>
    <property type="match status" value="1"/>
</dbReference>
<gene>
    <name evidence="3" type="ORF">D9Q98_010134</name>
</gene>
<keyword evidence="1" id="KW-0547">Nucleotide-binding</keyword>
<feature type="compositionally biased region" description="Low complexity" evidence="2">
    <location>
        <begin position="202"/>
        <end position="221"/>
    </location>
</feature>
<dbReference type="OrthoDB" id="25896at2759"/>
<dbReference type="GO" id="GO:0005525">
    <property type="term" value="F:GTP binding"/>
    <property type="evidence" value="ECO:0007669"/>
    <property type="project" value="InterPro"/>
</dbReference>
<organism evidence="3 4">
    <name type="scientific">Chlorella vulgaris</name>
    <name type="common">Green alga</name>
    <dbReference type="NCBI Taxonomy" id="3077"/>
    <lineage>
        <taxon>Eukaryota</taxon>
        <taxon>Viridiplantae</taxon>
        <taxon>Chlorophyta</taxon>
        <taxon>core chlorophytes</taxon>
        <taxon>Trebouxiophyceae</taxon>
        <taxon>Chlorellales</taxon>
        <taxon>Chlorellaceae</taxon>
        <taxon>Chlorella clade</taxon>
        <taxon>Chlorella</taxon>
    </lineage>
</organism>
<feature type="compositionally biased region" description="Basic and acidic residues" evidence="2">
    <location>
        <begin position="376"/>
        <end position="387"/>
    </location>
</feature>
<reference evidence="3" key="2">
    <citation type="submission" date="2020-11" db="EMBL/GenBank/DDBJ databases">
        <authorList>
            <person name="Cecchin M."/>
            <person name="Marcolungo L."/>
            <person name="Rossato M."/>
            <person name="Girolomoni L."/>
            <person name="Cosentino E."/>
            <person name="Cuine S."/>
            <person name="Li-Beisson Y."/>
            <person name="Delledonne M."/>
            <person name="Ballottari M."/>
        </authorList>
    </citation>
    <scope>NUCLEOTIDE SEQUENCE</scope>
    <source>
        <strain evidence="3">211/11P</strain>
        <tissue evidence="3">Whole cell</tissue>
    </source>
</reference>
<name>A0A9D4TMR4_CHLVU</name>
<sequence length="578" mass="61524">MATFDIKIVLVGHRGSGKSALLQRLLTDRYQEQEPTYSCEFGAKRESTNELANAGSAQGLASMPVLVQDRLAGDESGHSSNDVSSGAEGSRHSITCGIWDTSGSPRFHAISRRFVQGADAVVVCFDPTNRASWDALRAWVLEVRAMEPSMMVFLCATKCDLLAPAQRAPPPQPGAEPEVRMEVSVERARYSSTGRGGQPQQRADAAGASSSSSSGSRSSGGRRNGSQRRKPVNGPLPPLKAERQPLLEEAPSQAASEEHGAAEHAQQAPDSRQAPSLLSASAATAALPGSGGPGPAAAMQGVPSSTDAQMLCAGQRDYGVAHTHHTEASVSGAASPAMRPMWGWMQPCDAAQTAGGSDSEGAQSSGERGLHRGFRLRFEREEARDMPPQEGQEEDQEALRQRMQHAAVPEAAIQHYCRAEALPLFKASSRTGQGVAAAFSAIAQQAFAVQQQQQQQQQAQQAREPAGQLRERPPAGSEAQQQSQQQQQQQQQQQRGTPLLPSARPRAALGGRPPSGPNPPLSLRLPMRGGREAAAGRRGGSGRTAPWRGARQHEFVIDGAQLVDGRRDPPQDEFCRVA</sequence>
<feature type="compositionally biased region" description="Low complexity" evidence="2">
    <location>
        <begin position="263"/>
        <end position="277"/>
    </location>
</feature>
<dbReference type="Pfam" id="PF00071">
    <property type="entry name" value="Ras"/>
    <property type="match status" value="1"/>
</dbReference>
<dbReference type="Proteomes" id="UP001055712">
    <property type="component" value="Unassembled WGS sequence"/>
</dbReference>
<dbReference type="GO" id="GO:0003924">
    <property type="term" value="F:GTPase activity"/>
    <property type="evidence" value="ECO:0007669"/>
    <property type="project" value="InterPro"/>
</dbReference>
<accession>A0A9D4TMR4</accession>
<feature type="region of interest" description="Disordered" evidence="2">
    <location>
        <begin position="348"/>
        <end position="403"/>
    </location>
</feature>
<feature type="compositionally biased region" description="Basic and acidic residues" evidence="2">
    <location>
        <begin position="177"/>
        <end position="189"/>
    </location>
</feature>
<reference evidence="3" key="1">
    <citation type="journal article" date="2019" name="Plant J.">
        <title>Chlorella vulgaris genome assembly and annotation reveals the molecular basis for metabolic acclimation to high light conditions.</title>
        <authorList>
            <person name="Cecchin M."/>
            <person name="Marcolungo L."/>
            <person name="Rossato M."/>
            <person name="Girolomoni L."/>
            <person name="Cosentino E."/>
            <person name="Cuine S."/>
            <person name="Li-Beisson Y."/>
            <person name="Delledonne M."/>
            <person name="Ballottari M."/>
        </authorList>
    </citation>
    <scope>NUCLEOTIDE SEQUENCE</scope>
    <source>
        <strain evidence="3">211/11P</strain>
    </source>
</reference>
<keyword evidence="4" id="KW-1185">Reference proteome</keyword>
<comment type="caution">
    <text evidence="3">The sequence shown here is derived from an EMBL/GenBank/DDBJ whole genome shotgun (WGS) entry which is preliminary data.</text>
</comment>
<dbReference type="SMART" id="SM00174">
    <property type="entry name" value="RHO"/>
    <property type="match status" value="1"/>
</dbReference>
<dbReference type="EMBL" id="SIDB01000008">
    <property type="protein sequence ID" value="KAI3429821.1"/>
    <property type="molecule type" value="Genomic_DNA"/>
</dbReference>
<feature type="compositionally biased region" description="Polar residues" evidence="2">
    <location>
        <begin position="190"/>
        <end position="201"/>
    </location>
</feature>
<feature type="compositionally biased region" description="Low complexity" evidence="2">
    <location>
        <begin position="480"/>
        <end position="494"/>
    </location>
</feature>
<evidence type="ECO:0000256" key="1">
    <source>
        <dbReference type="ARBA" id="ARBA00022741"/>
    </source>
</evidence>
<dbReference type="AlphaFoldDB" id="A0A9D4TMR4"/>
<feature type="region of interest" description="Disordered" evidence="2">
    <location>
        <begin position="455"/>
        <end position="552"/>
    </location>
</feature>
<dbReference type="PANTHER" id="PTHR47978">
    <property type="match status" value="1"/>
</dbReference>
<feature type="region of interest" description="Disordered" evidence="2">
    <location>
        <begin position="166"/>
        <end position="277"/>
    </location>
</feature>